<evidence type="ECO:0000313" key="3">
    <source>
        <dbReference type="Proteomes" id="UP001596472"/>
    </source>
</evidence>
<gene>
    <name evidence="2" type="ORF">ACFQY0_05630</name>
</gene>
<dbReference type="RefSeq" id="WP_379710126.1">
    <property type="nucleotide sequence ID" value="NZ_JBHTBS010000002.1"/>
</dbReference>
<dbReference type="PROSITE" id="PS51257">
    <property type="entry name" value="PROKAR_LIPOPROTEIN"/>
    <property type="match status" value="1"/>
</dbReference>
<sequence>MAFRYEREGEALGVLLVGVASLLVWALSSCSPPGGVPGSGYAPSAPLDGSGELNSAAPRAQSEAKPAEERPGLATGFGKQLRDEWHRKSFVRDSPKPKGTDVIYYNDREGVNAMTGYRYKTEALQTAAGEMEEWGIKGSFGYLPAYKSGRKRFVVGSAGSDYSLVVKNRCRSHVEVVLSVDGLDVIDGRSASFSKRGYIIAPGDTLEVKGWRTGWDSVARFEFSDVGGSYANQRHGNARNVGVVGLAVFGEEGVDPWKWMPRELDTRHTATPFAQAP</sequence>
<evidence type="ECO:0000256" key="1">
    <source>
        <dbReference type="SAM" id="MobiDB-lite"/>
    </source>
</evidence>
<comment type="caution">
    <text evidence="2">The sequence shown here is derived from an EMBL/GenBank/DDBJ whole genome shotgun (WGS) entry which is preliminary data.</text>
</comment>
<evidence type="ECO:0008006" key="4">
    <source>
        <dbReference type="Google" id="ProtNLM"/>
    </source>
</evidence>
<proteinExistence type="predicted"/>
<name>A0ABW2L2T5_9BACT</name>
<dbReference type="Proteomes" id="UP001596472">
    <property type="component" value="Unassembled WGS sequence"/>
</dbReference>
<feature type="region of interest" description="Disordered" evidence="1">
    <location>
        <begin position="39"/>
        <end position="78"/>
    </location>
</feature>
<protein>
    <recommendedName>
        <fullName evidence="4">DUF1349 domain-containing protein</fullName>
    </recommendedName>
</protein>
<keyword evidence="3" id="KW-1185">Reference proteome</keyword>
<accession>A0ABW2L2T5</accession>
<reference evidence="3" key="1">
    <citation type="journal article" date="2019" name="Int. J. Syst. Evol. Microbiol.">
        <title>The Global Catalogue of Microorganisms (GCM) 10K type strain sequencing project: providing services to taxonomists for standard genome sequencing and annotation.</title>
        <authorList>
            <consortium name="The Broad Institute Genomics Platform"/>
            <consortium name="The Broad Institute Genome Sequencing Center for Infectious Disease"/>
            <person name="Wu L."/>
            <person name="Ma J."/>
        </authorList>
    </citation>
    <scope>NUCLEOTIDE SEQUENCE [LARGE SCALE GENOMIC DNA]</scope>
    <source>
        <strain evidence="3">CGMCC 4.1467</strain>
    </source>
</reference>
<organism evidence="2 3">
    <name type="scientific">Haloferula chungangensis</name>
    <dbReference type="NCBI Taxonomy" id="1048331"/>
    <lineage>
        <taxon>Bacteria</taxon>
        <taxon>Pseudomonadati</taxon>
        <taxon>Verrucomicrobiota</taxon>
        <taxon>Verrucomicrobiia</taxon>
        <taxon>Verrucomicrobiales</taxon>
        <taxon>Verrucomicrobiaceae</taxon>
        <taxon>Haloferula</taxon>
    </lineage>
</organism>
<dbReference type="EMBL" id="JBHTBS010000002">
    <property type="protein sequence ID" value="MFC7336648.1"/>
    <property type="molecule type" value="Genomic_DNA"/>
</dbReference>
<evidence type="ECO:0000313" key="2">
    <source>
        <dbReference type="EMBL" id="MFC7336648.1"/>
    </source>
</evidence>